<feature type="transmembrane region" description="Helical" evidence="13">
    <location>
        <begin position="333"/>
        <end position="358"/>
    </location>
</feature>
<feature type="transmembrane region" description="Helical" evidence="13">
    <location>
        <begin position="175"/>
        <end position="196"/>
    </location>
</feature>
<feature type="transmembrane region" description="Helical" evidence="13">
    <location>
        <begin position="258"/>
        <end position="279"/>
    </location>
</feature>
<dbReference type="RefSeq" id="XP_059319964.1">
    <property type="nucleotide sequence ID" value="XM_059463485.1"/>
</dbReference>
<keyword evidence="7 13" id="KW-1133">Transmembrane helix</keyword>
<evidence type="ECO:0000256" key="7">
    <source>
        <dbReference type="ARBA" id="ARBA00022989"/>
    </source>
</evidence>
<keyword evidence="8" id="KW-0406">Ion transport</keyword>
<feature type="transmembrane region" description="Helical" evidence="13">
    <location>
        <begin position="6"/>
        <end position="23"/>
    </location>
</feature>
<dbReference type="Gene3D" id="1.20.1250.20">
    <property type="entry name" value="MFS general substrate transporter like domains"/>
    <property type="match status" value="1"/>
</dbReference>
<dbReference type="PANTHER" id="PTHR23516">
    <property type="entry name" value="SAM (S-ADENOSYL METHIONINE) TRANSPORTER"/>
    <property type="match status" value="1"/>
</dbReference>
<evidence type="ECO:0000256" key="10">
    <source>
        <dbReference type="ARBA" id="ARBA00030646"/>
    </source>
</evidence>
<dbReference type="GO" id="GO:0006811">
    <property type="term" value="P:monoatomic ion transport"/>
    <property type="evidence" value="ECO:0007669"/>
    <property type="project" value="UniProtKB-KW"/>
</dbReference>
<dbReference type="GeneID" id="28836257"/>
<protein>
    <recommendedName>
        <fullName evidence="3">Molybdate-anion transporter</fullName>
    </recommendedName>
    <alternativeName>
        <fullName evidence="10">Major facilitator superfamily domain-containing protein 5</fullName>
    </alternativeName>
    <alternativeName>
        <fullName evidence="11">Molybdate transporter 2 homolog</fullName>
    </alternativeName>
</protein>
<evidence type="ECO:0000256" key="1">
    <source>
        <dbReference type="ARBA" id="ARBA00003019"/>
    </source>
</evidence>
<feature type="transmembrane region" description="Helical" evidence="13">
    <location>
        <begin position="299"/>
        <end position="321"/>
    </location>
</feature>
<reference evidence="14 15" key="1">
    <citation type="submission" date="2016-03" db="EMBL/GenBank/DDBJ databases">
        <title>Comparative genomics of Pseudogymnoascus destructans, the fungus causing white-nose syndrome of bats.</title>
        <authorList>
            <person name="Palmer J.M."/>
            <person name="Drees K.P."/>
            <person name="Foster J.T."/>
            <person name="Lindner D.L."/>
        </authorList>
    </citation>
    <scope>NUCLEOTIDE SEQUENCE [LARGE SCALE GENOMIC DNA]</scope>
    <source>
        <strain evidence="14 15">UAMH 10579</strain>
    </source>
</reference>
<comment type="subcellular location">
    <subcellularLocation>
        <location evidence="2">Cell membrane</location>
        <topology evidence="2">Multi-pass membrane protein</topology>
    </subcellularLocation>
</comment>
<evidence type="ECO:0000256" key="3">
    <source>
        <dbReference type="ARBA" id="ARBA00021242"/>
    </source>
</evidence>
<evidence type="ECO:0000313" key="14">
    <source>
        <dbReference type="EMBL" id="OBT99598.2"/>
    </source>
</evidence>
<gene>
    <name evidence="14" type="ORF">VE01_02871</name>
</gene>
<feature type="transmembrane region" description="Helical" evidence="13">
    <location>
        <begin position="84"/>
        <end position="106"/>
    </location>
</feature>
<evidence type="ECO:0000256" key="2">
    <source>
        <dbReference type="ARBA" id="ARBA00004651"/>
    </source>
</evidence>
<sequence>MDLYRTTFAVLVVGSVGLAYSQYRRDKEALKDAKAGSVELNNAATAFKWKFIPVYLLVMGSDWLQGPYVYTLYKDEYGLAEPTVAMLFAAGFVAAAVSATFVGSLADRYGRRMACMAFCVTYALSCLTKLSSEIVTLLIGRLLGGVATTLMYSVFESWMVTEYFARSLDRSNMTLDSMFGLMTTLNGVVAILSGVVGESVVAMTGTKTSPFMAAIVLLMTAMVIIKRGWNENYGDRTEESKGTSDESSLRAILKDKRILILGFVCCVFEGSMYLFVFFWSAALKSAHAYSNPSTKEQSAIPFGLIFATFMASMMLGSIAFSRGSSEAAASKSIAMLGPAHFLTVAIAVSTASLLISVLIKSETLTFWCFCLFEGCIGIYYPCMGALRGRIVGDGVRAKVYGFLRIPLNFFVVVLLCLTKEGDAHRDRVFTFCGGLLLAGTVLSACYLGDTTEGTKDPEDGESEEFMDGSRIDSPA</sequence>
<dbReference type="InterPro" id="IPR008509">
    <property type="entry name" value="MOT2/MFSD5"/>
</dbReference>
<keyword evidence="6 13" id="KW-0812">Transmembrane</keyword>
<dbReference type="GO" id="GO:0015098">
    <property type="term" value="F:molybdate ion transmembrane transporter activity"/>
    <property type="evidence" value="ECO:0007669"/>
    <property type="project" value="InterPro"/>
</dbReference>
<keyword evidence="4" id="KW-0813">Transport</keyword>
<evidence type="ECO:0000256" key="9">
    <source>
        <dbReference type="ARBA" id="ARBA00023136"/>
    </source>
</evidence>
<evidence type="ECO:0000256" key="11">
    <source>
        <dbReference type="ARBA" id="ARBA00032555"/>
    </source>
</evidence>
<dbReference type="EMBL" id="KV460212">
    <property type="protein sequence ID" value="OBT99598.2"/>
    <property type="molecule type" value="Genomic_DNA"/>
</dbReference>
<name>A0A1B8GUV5_9PEZI</name>
<dbReference type="Pfam" id="PF05631">
    <property type="entry name" value="MFS_5"/>
    <property type="match status" value="1"/>
</dbReference>
<feature type="transmembrane region" description="Helical" evidence="13">
    <location>
        <begin position="364"/>
        <end position="386"/>
    </location>
</feature>
<feature type="transmembrane region" description="Helical" evidence="13">
    <location>
        <begin position="44"/>
        <end position="64"/>
    </location>
</feature>
<dbReference type="PANTHER" id="PTHR23516:SF1">
    <property type="entry name" value="MOLYBDATE-ANION TRANSPORTER"/>
    <property type="match status" value="1"/>
</dbReference>
<keyword evidence="5" id="KW-1003">Cell membrane</keyword>
<organism evidence="14 15">
    <name type="scientific">Pseudogymnoascus verrucosus</name>
    <dbReference type="NCBI Taxonomy" id="342668"/>
    <lineage>
        <taxon>Eukaryota</taxon>
        <taxon>Fungi</taxon>
        <taxon>Dikarya</taxon>
        <taxon>Ascomycota</taxon>
        <taxon>Pezizomycotina</taxon>
        <taxon>Leotiomycetes</taxon>
        <taxon>Thelebolales</taxon>
        <taxon>Thelebolaceae</taxon>
        <taxon>Pseudogymnoascus</taxon>
    </lineage>
</organism>
<feature type="region of interest" description="Disordered" evidence="12">
    <location>
        <begin position="452"/>
        <end position="475"/>
    </location>
</feature>
<feature type="transmembrane region" description="Helical" evidence="13">
    <location>
        <begin position="398"/>
        <end position="416"/>
    </location>
</feature>
<evidence type="ECO:0000256" key="4">
    <source>
        <dbReference type="ARBA" id="ARBA00022448"/>
    </source>
</evidence>
<dbReference type="InterPro" id="IPR036259">
    <property type="entry name" value="MFS_trans_sf"/>
</dbReference>
<feature type="transmembrane region" description="Helical" evidence="13">
    <location>
        <begin position="138"/>
        <end position="155"/>
    </location>
</feature>
<evidence type="ECO:0000256" key="8">
    <source>
        <dbReference type="ARBA" id="ARBA00023065"/>
    </source>
</evidence>
<dbReference type="STRING" id="342668.A0A1B8GUV5"/>
<evidence type="ECO:0000256" key="6">
    <source>
        <dbReference type="ARBA" id="ARBA00022692"/>
    </source>
</evidence>
<reference evidence="15" key="2">
    <citation type="journal article" date="2018" name="Nat. Commun.">
        <title>Extreme sensitivity to ultraviolet light in the fungal pathogen causing white-nose syndrome of bats.</title>
        <authorList>
            <person name="Palmer J.M."/>
            <person name="Drees K.P."/>
            <person name="Foster J.T."/>
            <person name="Lindner D.L."/>
        </authorList>
    </citation>
    <scope>NUCLEOTIDE SEQUENCE [LARGE SCALE GENOMIC DNA]</scope>
    <source>
        <strain evidence="15">UAMH 10579</strain>
    </source>
</reference>
<dbReference type="CDD" id="cd17487">
    <property type="entry name" value="MFS_MFSD5_like"/>
    <property type="match status" value="1"/>
</dbReference>
<dbReference type="Proteomes" id="UP000091956">
    <property type="component" value="Unassembled WGS sequence"/>
</dbReference>
<keyword evidence="9 13" id="KW-0472">Membrane</keyword>
<dbReference type="AlphaFoldDB" id="A0A1B8GUV5"/>
<evidence type="ECO:0000256" key="12">
    <source>
        <dbReference type="SAM" id="MobiDB-lite"/>
    </source>
</evidence>
<dbReference type="SUPFAM" id="SSF103473">
    <property type="entry name" value="MFS general substrate transporter"/>
    <property type="match status" value="1"/>
</dbReference>
<accession>A0A1B8GUV5</accession>
<evidence type="ECO:0000313" key="15">
    <source>
        <dbReference type="Proteomes" id="UP000091956"/>
    </source>
</evidence>
<evidence type="ECO:0000256" key="5">
    <source>
        <dbReference type="ARBA" id="ARBA00022475"/>
    </source>
</evidence>
<keyword evidence="15" id="KW-1185">Reference proteome</keyword>
<feature type="transmembrane region" description="Helical" evidence="13">
    <location>
        <begin position="208"/>
        <end position="225"/>
    </location>
</feature>
<dbReference type="GO" id="GO:0005886">
    <property type="term" value="C:plasma membrane"/>
    <property type="evidence" value="ECO:0007669"/>
    <property type="project" value="UniProtKB-SubCell"/>
</dbReference>
<feature type="transmembrane region" description="Helical" evidence="13">
    <location>
        <begin position="428"/>
        <end position="447"/>
    </location>
</feature>
<comment type="function">
    <text evidence="1">Mediates high-affinity intracellular uptake of the rare oligo-element molybdenum.</text>
</comment>
<evidence type="ECO:0000256" key="13">
    <source>
        <dbReference type="SAM" id="Phobius"/>
    </source>
</evidence>
<proteinExistence type="predicted"/>